<sequence length="83" mass="9777">MSEISNKWRYFRLDGEPPTPHEPNWFTIAFHHGGRFYRLGSGNRFYKGGEVAYVDKMETDKISWTCLNCFAEDLGYRHPPIAY</sequence>
<dbReference type="Proteomes" id="UP000238479">
    <property type="component" value="Chromosome 5"/>
</dbReference>
<dbReference type="Pfam" id="PF26130">
    <property type="entry name" value="PB1-like"/>
    <property type="match status" value="1"/>
</dbReference>
<reference evidence="2 3" key="1">
    <citation type="journal article" date="2018" name="Nat. Genet.">
        <title>The Rosa genome provides new insights in the design of modern roses.</title>
        <authorList>
            <person name="Bendahmane M."/>
        </authorList>
    </citation>
    <scope>NUCLEOTIDE SEQUENCE [LARGE SCALE GENOMIC DNA]</scope>
    <source>
        <strain evidence="3">cv. Old Blush</strain>
    </source>
</reference>
<dbReference type="AlphaFoldDB" id="A0A2P6QBV7"/>
<keyword evidence="3" id="KW-1185">Reference proteome</keyword>
<evidence type="ECO:0000259" key="1">
    <source>
        <dbReference type="Pfam" id="PF26130"/>
    </source>
</evidence>
<name>A0A2P6QBV7_ROSCH</name>
<evidence type="ECO:0000313" key="3">
    <source>
        <dbReference type="Proteomes" id="UP000238479"/>
    </source>
</evidence>
<feature type="domain" description="PB1-like" evidence="1">
    <location>
        <begin position="24"/>
        <end position="77"/>
    </location>
</feature>
<accession>A0A2P6QBV7</accession>
<protein>
    <recommendedName>
        <fullName evidence="1">PB1-like domain-containing protein</fullName>
    </recommendedName>
</protein>
<dbReference type="Gramene" id="PRQ31661">
    <property type="protein sequence ID" value="PRQ31661"/>
    <property type="gene ID" value="RchiOBHm_Chr5g0037941"/>
</dbReference>
<evidence type="ECO:0000313" key="2">
    <source>
        <dbReference type="EMBL" id="PRQ31661.1"/>
    </source>
</evidence>
<comment type="caution">
    <text evidence="2">The sequence shown here is derived from an EMBL/GenBank/DDBJ whole genome shotgun (WGS) entry which is preliminary data.</text>
</comment>
<gene>
    <name evidence="2" type="ORF">RchiOBHm_Chr5g0037941</name>
</gene>
<dbReference type="InterPro" id="IPR058594">
    <property type="entry name" value="PB1-like_dom_pln"/>
</dbReference>
<dbReference type="EMBL" id="PDCK01000043">
    <property type="protein sequence ID" value="PRQ31661.1"/>
    <property type="molecule type" value="Genomic_DNA"/>
</dbReference>
<proteinExistence type="predicted"/>
<organism evidence="2 3">
    <name type="scientific">Rosa chinensis</name>
    <name type="common">China rose</name>
    <dbReference type="NCBI Taxonomy" id="74649"/>
    <lineage>
        <taxon>Eukaryota</taxon>
        <taxon>Viridiplantae</taxon>
        <taxon>Streptophyta</taxon>
        <taxon>Embryophyta</taxon>
        <taxon>Tracheophyta</taxon>
        <taxon>Spermatophyta</taxon>
        <taxon>Magnoliopsida</taxon>
        <taxon>eudicotyledons</taxon>
        <taxon>Gunneridae</taxon>
        <taxon>Pentapetalae</taxon>
        <taxon>rosids</taxon>
        <taxon>fabids</taxon>
        <taxon>Rosales</taxon>
        <taxon>Rosaceae</taxon>
        <taxon>Rosoideae</taxon>
        <taxon>Rosoideae incertae sedis</taxon>
        <taxon>Rosa</taxon>
    </lineage>
</organism>